<evidence type="ECO:0000313" key="2">
    <source>
        <dbReference type="EMBL" id="MEF7614052.1"/>
    </source>
</evidence>
<comment type="caution">
    <text evidence="2">The sequence shown here is derived from an EMBL/GenBank/DDBJ whole genome shotgun (WGS) entry which is preliminary data.</text>
</comment>
<dbReference type="InterPro" id="IPR042095">
    <property type="entry name" value="SUMF_sf"/>
</dbReference>
<dbReference type="Gene3D" id="3.90.1580.10">
    <property type="entry name" value="paralog of FGE (formylglycine-generating enzyme)"/>
    <property type="match status" value="1"/>
</dbReference>
<proteinExistence type="predicted"/>
<name>A0AAW9QF89_9BURK</name>
<dbReference type="InterPro" id="IPR051043">
    <property type="entry name" value="Sulfatase_Mod_Factor_Kinase"/>
</dbReference>
<dbReference type="InterPro" id="IPR005532">
    <property type="entry name" value="SUMF_dom"/>
</dbReference>
<dbReference type="Proteomes" id="UP001336250">
    <property type="component" value="Unassembled WGS sequence"/>
</dbReference>
<dbReference type="EMBL" id="JAZIBG010000020">
    <property type="protein sequence ID" value="MEF7614052.1"/>
    <property type="molecule type" value="Genomic_DNA"/>
</dbReference>
<organism evidence="2 3">
    <name type="scientific">Aquincola agrisoli</name>
    <dbReference type="NCBI Taxonomy" id="3119538"/>
    <lineage>
        <taxon>Bacteria</taxon>
        <taxon>Pseudomonadati</taxon>
        <taxon>Pseudomonadota</taxon>
        <taxon>Betaproteobacteria</taxon>
        <taxon>Burkholderiales</taxon>
        <taxon>Sphaerotilaceae</taxon>
        <taxon>Aquincola</taxon>
    </lineage>
</organism>
<gene>
    <name evidence="2" type="ORF">V4F39_09035</name>
</gene>
<feature type="domain" description="Sulfatase-modifying factor enzyme-like" evidence="1">
    <location>
        <begin position="214"/>
        <end position="338"/>
    </location>
</feature>
<dbReference type="RefSeq" id="WP_332288991.1">
    <property type="nucleotide sequence ID" value="NZ_JAZIBG010000020.1"/>
</dbReference>
<dbReference type="AlphaFoldDB" id="A0AAW9QF89"/>
<protein>
    <submittedName>
        <fullName evidence="2">SUMF1/EgtB/PvdO family nonheme iron enzyme</fullName>
    </submittedName>
</protein>
<dbReference type="InterPro" id="IPR016187">
    <property type="entry name" value="CTDL_fold"/>
</dbReference>
<keyword evidence="3" id="KW-1185">Reference proteome</keyword>
<sequence length="400" mass="43899">MSAVDALLDDPRRMRVADADVLSLALIDARNRTLRWLAAFDGVPAGRRPAAGDAAVLAPALWLAGHAGWYQERWIGRNLQRARGPAADTGRAPLASIDPGADGWWNPAAIGGAARWRTALPGPEATRSYLADTLEVTAELLAGEGDDELHWFRDVLLYEDALVERFAALAQALGVEAAAPLAAPAPVLPPADPLWFPAQRFVLGSQPGGYVPLPERWGHEEAVPEFEIDSRPVSWSQFAEFVEDGGYDEAACWHPDGWAWVQREGRRCPRDVEQFLHGVLLRRFGQLQRAPAAQPVVHVSWYEADAWCRWAGRRLPTEVEWELAAVHGRGRGFVWGGVREWVAGHARAWPGGEAAAVDSRLRVMRGVAALEPIRLAHPKARRFAAAERDEGFTGFRSVGL</sequence>
<dbReference type="PANTHER" id="PTHR23150">
    <property type="entry name" value="SULFATASE MODIFYING FACTOR 1, 2"/>
    <property type="match status" value="1"/>
</dbReference>
<dbReference type="SUPFAM" id="SSF56436">
    <property type="entry name" value="C-type lectin-like"/>
    <property type="match status" value="1"/>
</dbReference>
<reference evidence="2 3" key="1">
    <citation type="submission" date="2024-02" db="EMBL/GenBank/DDBJ databases">
        <title>Genome sequence of Aquincola sp. MAHUQ-54.</title>
        <authorList>
            <person name="Huq M.A."/>
        </authorList>
    </citation>
    <scope>NUCLEOTIDE SEQUENCE [LARGE SCALE GENOMIC DNA]</scope>
    <source>
        <strain evidence="2 3">MAHUQ-54</strain>
    </source>
</reference>
<evidence type="ECO:0000259" key="1">
    <source>
        <dbReference type="Pfam" id="PF03781"/>
    </source>
</evidence>
<dbReference type="PANTHER" id="PTHR23150:SF36">
    <property type="entry name" value="HERCYNINE OXYGENASE"/>
    <property type="match status" value="1"/>
</dbReference>
<accession>A0AAW9QF89</accession>
<dbReference type="Pfam" id="PF03781">
    <property type="entry name" value="FGE-sulfatase"/>
    <property type="match status" value="1"/>
</dbReference>
<evidence type="ECO:0000313" key="3">
    <source>
        <dbReference type="Proteomes" id="UP001336250"/>
    </source>
</evidence>